<dbReference type="EC" id="2.7.1.49" evidence="2"/>
<dbReference type="InterPro" id="IPR004399">
    <property type="entry name" value="HMP/HMP-P_kinase_dom"/>
</dbReference>
<protein>
    <recommendedName>
        <fullName evidence="2">hydroxymethylpyrimidine kinase</fullName>
        <ecNumber evidence="2">2.7.1.49</ecNumber>
    </recommendedName>
</protein>
<keyword evidence="4" id="KW-0808">Transferase</keyword>
<comment type="pathway">
    <text evidence="1">Cofactor biosynthesis; thiamine diphosphate biosynthesis.</text>
</comment>
<organism evidence="4 5">
    <name type="scientific">Campylobacter suis</name>
    <dbReference type="NCBI Taxonomy" id="2790657"/>
    <lineage>
        <taxon>Bacteria</taxon>
        <taxon>Pseudomonadati</taxon>
        <taxon>Campylobacterota</taxon>
        <taxon>Epsilonproteobacteria</taxon>
        <taxon>Campylobacterales</taxon>
        <taxon>Campylobacteraceae</taxon>
        <taxon>Campylobacter</taxon>
    </lineage>
</organism>
<dbReference type="InterPro" id="IPR029056">
    <property type="entry name" value="Ribokinase-like"/>
</dbReference>
<accession>A0ABM8Q0J9</accession>
<reference evidence="4 5" key="1">
    <citation type="submission" date="2020-11" db="EMBL/GenBank/DDBJ databases">
        <authorList>
            <person name="Peeters C."/>
        </authorList>
    </citation>
    <scope>NUCLEOTIDE SEQUENCE [LARGE SCALE GENOMIC DNA]</scope>
    <source>
        <strain evidence="4 5">LMG 8286</strain>
    </source>
</reference>
<comment type="caution">
    <text evidence="4">The sequence shown here is derived from an EMBL/GenBank/DDBJ whole genome shotgun (WGS) entry which is preliminary data.</text>
</comment>
<evidence type="ECO:0000256" key="2">
    <source>
        <dbReference type="ARBA" id="ARBA00012135"/>
    </source>
</evidence>
<feature type="domain" description="Pyridoxamine kinase/Phosphomethylpyrimidine kinase" evidence="3">
    <location>
        <begin position="11"/>
        <end position="235"/>
    </location>
</feature>
<dbReference type="GO" id="GO:0008902">
    <property type="term" value="F:hydroxymethylpyrimidine kinase activity"/>
    <property type="evidence" value="ECO:0007669"/>
    <property type="project" value="UniProtKB-EC"/>
</dbReference>
<dbReference type="SUPFAM" id="SSF53613">
    <property type="entry name" value="Ribokinase-like"/>
    <property type="match status" value="1"/>
</dbReference>
<evidence type="ECO:0000313" key="5">
    <source>
        <dbReference type="Proteomes" id="UP000789359"/>
    </source>
</evidence>
<dbReference type="PANTHER" id="PTHR20858:SF17">
    <property type="entry name" value="HYDROXYMETHYLPYRIMIDINE_PHOSPHOMETHYLPYRIMIDINE KINASE THI20-RELATED"/>
    <property type="match status" value="1"/>
</dbReference>
<dbReference type="RefSeq" id="WP_230055949.1">
    <property type="nucleotide sequence ID" value="NZ_CAJHOE010000001.1"/>
</dbReference>
<dbReference type="PANTHER" id="PTHR20858">
    <property type="entry name" value="PHOSPHOMETHYLPYRIMIDINE KINASE"/>
    <property type="match status" value="1"/>
</dbReference>
<dbReference type="Proteomes" id="UP000789359">
    <property type="component" value="Unassembled WGS sequence"/>
</dbReference>
<dbReference type="Gene3D" id="3.40.1190.20">
    <property type="match status" value="1"/>
</dbReference>
<name>A0ABM8Q0J9_9BACT</name>
<dbReference type="EMBL" id="CAJHOE010000001">
    <property type="protein sequence ID" value="CAD7286308.1"/>
    <property type="molecule type" value="Genomic_DNA"/>
</dbReference>
<keyword evidence="5" id="KW-1185">Reference proteome</keyword>
<proteinExistence type="predicted"/>
<evidence type="ECO:0000256" key="1">
    <source>
        <dbReference type="ARBA" id="ARBA00004948"/>
    </source>
</evidence>
<dbReference type="InterPro" id="IPR013749">
    <property type="entry name" value="PM/HMP-P_kinase-1"/>
</dbReference>
<dbReference type="Pfam" id="PF08543">
    <property type="entry name" value="Phos_pyr_kin"/>
    <property type="match status" value="1"/>
</dbReference>
<evidence type="ECO:0000259" key="3">
    <source>
        <dbReference type="Pfam" id="PF08543"/>
    </source>
</evidence>
<gene>
    <name evidence="4" type="primary">thiD_1</name>
    <name evidence="4" type="ORF">LMG8286_00139</name>
</gene>
<keyword evidence="4" id="KW-0418">Kinase</keyword>
<dbReference type="CDD" id="cd01169">
    <property type="entry name" value="HMPP_kinase"/>
    <property type="match status" value="1"/>
</dbReference>
<evidence type="ECO:0000313" key="4">
    <source>
        <dbReference type="EMBL" id="CAD7286308.1"/>
    </source>
</evidence>
<sequence length="247" mass="26850">MKNILIIAGSDSVGGAGMQADIKTCEAFGCYCATAITAITAQNTNGVSGVLAVAPEILDAQLKMIDDELCIDAVKIGMLFNAELIKVVKTWLERVSSRVPIVIDPVCVAKSGAKLLQDDALNELKELLKFATIATPNLDEAKILNLDFNNLPCDILLKRTNLSEICEDSLFYKDGKIVKFQETLLEPNIMHGAGCSFSSAIACGLALKNELENSIKNAKKFITNSIKYAYKTNFGVRLLNHKKGIYE</sequence>